<keyword evidence="4" id="KW-0472">Membrane</keyword>
<evidence type="ECO:0000313" key="7">
    <source>
        <dbReference type="EMBL" id="MBR8537778.1"/>
    </source>
</evidence>
<keyword evidence="4" id="KW-0812">Transmembrane</keyword>
<keyword evidence="3" id="KW-0807">Transducer</keyword>
<dbReference type="GO" id="GO:0004888">
    <property type="term" value="F:transmembrane signaling receptor activity"/>
    <property type="evidence" value="ECO:0007669"/>
    <property type="project" value="InterPro"/>
</dbReference>
<keyword evidence="8" id="KW-1185">Reference proteome</keyword>
<dbReference type="GO" id="GO:0006935">
    <property type="term" value="P:chemotaxis"/>
    <property type="evidence" value="ECO:0007669"/>
    <property type="project" value="UniProtKB-KW"/>
</dbReference>
<feature type="transmembrane region" description="Helical" evidence="4">
    <location>
        <begin position="12"/>
        <end position="32"/>
    </location>
</feature>
<evidence type="ECO:0000259" key="6">
    <source>
        <dbReference type="PROSITE" id="PS50885"/>
    </source>
</evidence>
<feature type="domain" description="Methyl-accepting transducer" evidence="5">
    <location>
        <begin position="356"/>
        <end position="571"/>
    </location>
</feature>
<dbReference type="PRINTS" id="PR00260">
    <property type="entry name" value="CHEMTRNSDUCR"/>
</dbReference>
<dbReference type="InterPro" id="IPR051310">
    <property type="entry name" value="MCP_chemotaxis"/>
</dbReference>
<dbReference type="GO" id="GO:0007165">
    <property type="term" value="P:signal transduction"/>
    <property type="evidence" value="ECO:0007669"/>
    <property type="project" value="UniProtKB-KW"/>
</dbReference>
<protein>
    <submittedName>
        <fullName evidence="7">HAMP domain-containing protein</fullName>
    </submittedName>
</protein>
<dbReference type="PROSITE" id="PS50885">
    <property type="entry name" value="HAMP"/>
    <property type="match status" value="1"/>
</dbReference>
<dbReference type="SUPFAM" id="SSF58104">
    <property type="entry name" value="Methyl-accepting chemotaxis protein (MCP) signaling domain"/>
    <property type="match status" value="1"/>
</dbReference>
<dbReference type="GO" id="GO:0005886">
    <property type="term" value="C:plasma membrane"/>
    <property type="evidence" value="ECO:0007669"/>
    <property type="project" value="TreeGrafter"/>
</dbReference>
<dbReference type="Gene3D" id="1.10.287.950">
    <property type="entry name" value="Methyl-accepting chemotaxis protein"/>
    <property type="match status" value="1"/>
</dbReference>
<dbReference type="SMART" id="SM00283">
    <property type="entry name" value="MA"/>
    <property type="match status" value="1"/>
</dbReference>
<evidence type="ECO:0000256" key="2">
    <source>
        <dbReference type="ARBA" id="ARBA00029447"/>
    </source>
</evidence>
<dbReference type="CDD" id="cd06225">
    <property type="entry name" value="HAMP"/>
    <property type="match status" value="1"/>
</dbReference>
<feature type="transmembrane region" description="Helical" evidence="4">
    <location>
        <begin position="278"/>
        <end position="297"/>
    </location>
</feature>
<sequence>MKWKDLKIRAKIGSGFALIMSIVIILSVVMLYNLSNVNNGIQELKSTYIPIVREAGKLDRYWHETREFARSYDFTGNAYFKSRAEKSFSKMTLALDELQNTLNNDLAIMTSAGVDIELLVQQTKLYDQTTKAYYDIFIKASKDKSSYLSALDELRSATSFNAKSALHQLSSIALEIYQQESVQNYFNIKDTEEDFNTIKTEITNRTYSSTDKEIIDNTINALDAYMSSLRQLKTAELKQFELSKSIMWEVGATADVGLDMMMKMGDESADIISIQRQILFIAIIVIILLWLSLVLFLSKAIAKPVEDSIILAEQLAKGDLSVQFKANSKDEVGKLAAALNSMVTNLKDMVSQISESAKQIVNASAQLNLGATELSDGATQQASSAEEVSSSMEEMFANIQQNTDNSRTTEQIASEASKGITDSNKASKVASEYIEQIAEKINVISDIAMQTNILSLNAAVEAARAGQEGRGFAVVASEVRKLAERSQQAANEITTASADTLESSRIATQKLDIITPEIEKTAVLVKEISTASMEQLSGVEQINSALQQLNQITQRNAANADEISSAAQSLEQLSHQLEEAVSVFNQ</sequence>
<dbReference type="Proteomes" id="UP000679220">
    <property type="component" value="Unassembled WGS sequence"/>
</dbReference>
<comment type="caution">
    <text evidence="7">The sequence shown here is derived from an EMBL/GenBank/DDBJ whole genome shotgun (WGS) entry which is preliminary data.</text>
</comment>
<evidence type="ECO:0000256" key="1">
    <source>
        <dbReference type="ARBA" id="ARBA00022500"/>
    </source>
</evidence>
<organism evidence="7 8">
    <name type="scientific">Carboxylicivirga sediminis</name>
    <dbReference type="NCBI Taxonomy" id="2006564"/>
    <lineage>
        <taxon>Bacteria</taxon>
        <taxon>Pseudomonadati</taxon>
        <taxon>Bacteroidota</taxon>
        <taxon>Bacteroidia</taxon>
        <taxon>Marinilabiliales</taxon>
        <taxon>Marinilabiliaceae</taxon>
        <taxon>Carboxylicivirga</taxon>
    </lineage>
</organism>
<reference evidence="7" key="2">
    <citation type="submission" date="2021-04" db="EMBL/GenBank/DDBJ databases">
        <authorList>
            <person name="Zhang T."/>
            <person name="Zhang Y."/>
            <person name="Lu D."/>
            <person name="Zuo D."/>
            <person name="Du Z."/>
        </authorList>
    </citation>
    <scope>NUCLEOTIDE SEQUENCE</scope>
    <source>
        <strain evidence="7">JR1</strain>
    </source>
</reference>
<dbReference type="PANTHER" id="PTHR43531:SF11">
    <property type="entry name" value="METHYL-ACCEPTING CHEMOTAXIS PROTEIN 3"/>
    <property type="match status" value="1"/>
</dbReference>
<dbReference type="RefSeq" id="WP_212192803.1">
    <property type="nucleotide sequence ID" value="NZ_JAGTAR010000039.1"/>
</dbReference>
<dbReference type="PANTHER" id="PTHR43531">
    <property type="entry name" value="PROTEIN ICFG"/>
    <property type="match status" value="1"/>
</dbReference>
<dbReference type="PROSITE" id="PS50111">
    <property type="entry name" value="CHEMOTAXIS_TRANSDUC_2"/>
    <property type="match status" value="1"/>
</dbReference>
<dbReference type="EMBL" id="JAGTAR010000039">
    <property type="protein sequence ID" value="MBR8537778.1"/>
    <property type="molecule type" value="Genomic_DNA"/>
</dbReference>
<evidence type="ECO:0000313" key="8">
    <source>
        <dbReference type="Proteomes" id="UP000679220"/>
    </source>
</evidence>
<name>A0A941IZX3_9BACT</name>
<dbReference type="SMART" id="SM00304">
    <property type="entry name" value="HAMP"/>
    <property type="match status" value="2"/>
</dbReference>
<dbReference type="InterPro" id="IPR004090">
    <property type="entry name" value="Chemotax_Me-accpt_rcpt"/>
</dbReference>
<gene>
    <name evidence="7" type="ORF">KDU71_19560</name>
</gene>
<keyword evidence="1" id="KW-0145">Chemotaxis</keyword>
<accession>A0A941IZX3</accession>
<comment type="similarity">
    <text evidence="2">Belongs to the methyl-accepting chemotaxis (MCP) protein family.</text>
</comment>
<dbReference type="InterPro" id="IPR004089">
    <property type="entry name" value="MCPsignal_dom"/>
</dbReference>
<dbReference type="Pfam" id="PF00672">
    <property type="entry name" value="HAMP"/>
    <property type="match status" value="1"/>
</dbReference>
<evidence type="ECO:0000256" key="4">
    <source>
        <dbReference type="SAM" id="Phobius"/>
    </source>
</evidence>
<dbReference type="InterPro" id="IPR003660">
    <property type="entry name" value="HAMP_dom"/>
</dbReference>
<dbReference type="AlphaFoldDB" id="A0A941IZX3"/>
<evidence type="ECO:0000259" key="5">
    <source>
        <dbReference type="PROSITE" id="PS50111"/>
    </source>
</evidence>
<dbReference type="Pfam" id="PF00015">
    <property type="entry name" value="MCPsignal"/>
    <property type="match status" value="1"/>
</dbReference>
<evidence type="ECO:0000256" key="3">
    <source>
        <dbReference type="PROSITE-ProRule" id="PRU00284"/>
    </source>
</evidence>
<proteinExistence type="inferred from homology"/>
<feature type="domain" description="HAMP" evidence="6">
    <location>
        <begin position="299"/>
        <end position="351"/>
    </location>
</feature>
<reference evidence="7" key="1">
    <citation type="journal article" date="2018" name="Int. J. Syst. Evol. Microbiol.">
        <title>Carboxylicivirga sediminis sp. nov., isolated from coastal sediment.</title>
        <authorList>
            <person name="Wang F.Q."/>
            <person name="Ren L.H."/>
            <person name="Zou R.J."/>
            <person name="Sun Y.Z."/>
            <person name="Liu X.J."/>
            <person name="Jiang F."/>
            <person name="Liu L.J."/>
        </authorList>
    </citation>
    <scope>NUCLEOTIDE SEQUENCE</scope>
    <source>
        <strain evidence="7">JR1</strain>
    </source>
</reference>
<keyword evidence="4" id="KW-1133">Transmembrane helix</keyword>